<proteinExistence type="predicted"/>
<feature type="non-terminal residue" evidence="1">
    <location>
        <position position="1"/>
    </location>
</feature>
<gene>
    <name evidence="1" type="ORF">UFOVP1366_47</name>
</gene>
<sequence length="303" mass="32726">TQALIDDKLAPALAALDQIDPQGEIEYAIESRVGFGDFLPDVFGSTDFLGRSGDRAIVLDWKFGSGVAVEVEENEQLMFYAAAAMRTDATKWAFEGVTEVELIIVQPPAVKRWTTTVARIKAFEVDLAAAVKLSAQPDAPLAAGDHCKWCSAKPVCPIMTGAADRALRAKLDALPVDQIAHYLDQVPLIEEFIRGLQALAQQILEEGQPVGGWKLVPKRATRQWTDDDTAAEWLEANGVYPLQEPKVISPAVAEKALKKAKIELPADLVVAVSSGNTLAPGDDPRPAALQIGHTLKRAMAKIQ</sequence>
<organism evidence="1">
    <name type="scientific">uncultured Caudovirales phage</name>
    <dbReference type="NCBI Taxonomy" id="2100421"/>
    <lineage>
        <taxon>Viruses</taxon>
        <taxon>Duplodnaviria</taxon>
        <taxon>Heunggongvirae</taxon>
        <taxon>Uroviricota</taxon>
        <taxon>Caudoviricetes</taxon>
        <taxon>Peduoviridae</taxon>
        <taxon>Maltschvirus</taxon>
        <taxon>Maltschvirus maltsch</taxon>
    </lineage>
</organism>
<dbReference type="InterPro" id="IPR011604">
    <property type="entry name" value="PDDEXK-like_dom_sf"/>
</dbReference>
<reference evidence="1" key="1">
    <citation type="submission" date="2020-05" db="EMBL/GenBank/DDBJ databases">
        <authorList>
            <person name="Chiriac C."/>
            <person name="Salcher M."/>
            <person name="Ghai R."/>
            <person name="Kavagutti S V."/>
        </authorList>
    </citation>
    <scope>NUCLEOTIDE SEQUENCE</scope>
</reference>
<accession>A0A6J5RZM4</accession>
<evidence type="ECO:0000313" key="1">
    <source>
        <dbReference type="EMBL" id="CAB4202763.1"/>
    </source>
</evidence>
<dbReference type="Gene3D" id="3.90.320.10">
    <property type="match status" value="1"/>
</dbReference>
<dbReference type="Pfam" id="PF10926">
    <property type="entry name" value="DUF2800"/>
    <property type="match status" value="1"/>
</dbReference>
<protein>
    <submittedName>
        <fullName evidence="1">Uncharacterized protein</fullName>
    </submittedName>
</protein>
<dbReference type="EMBL" id="LR797326">
    <property type="protein sequence ID" value="CAB4202763.1"/>
    <property type="molecule type" value="Genomic_DNA"/>
</dbReference>
<name>A0A6J5RZM4_9CAUD</name>
<dbReference type="InterPro" id="IPR021229">
    <property type="entry name" value="DUF2800"/>
</dbReference>